<keyword evidence="2 9" id="KW-0328">Glycosyltransferase</keyword>
<dbReference type="RefSeq" id="WP_121042783.1">
    <property type="nucleotide sequence ID" value="NZ_JAVLSJ010000008.1"/>
</dbReference>
<evidence type="ECO:0000256" key="6">
    <source>
        <dbReference type="ARBA" id="ARBA00023136"/>
    </source>
</evidence>
<accession>A0ABU2ENK0</accession>
<dbReference type="GO" id="GO:0016757">
    <property type="term" value="F:glycosyltransferase activity"/>
    <property type="evidence" value="ECO:0007669"/>
    <property type="project" value="UniProtKB-KW"/>
</dbReference>
<evidence type="ECO:0000313" key="9">
    <source>
        <dbReference type="EMBL" id="MDR9849741.1"/>
    </source>
</evidence>
<reference evidence="9" key="1">
    <citation type="submission" date="2023-09" db="EMBL/GenBank/DDBJ databases">
        <title>Description of first Herbaspirillum huttiense subsp. nephrolepsisexaltata and Herbaspirillum huttiense subsp. lycopersicon.</title>
        <authorList>
            <person name="Poudel M."/>
            <person name="Sharma A."/>
            <person name="Goss E."/>
            <person name="Tapia J.H."/>
            <person name="Harmon C.M."/>
            <person name="Jones J.B."/>
        </authorList>
    </citation>
    <scope>NUCLEOTIDE SEQUENCE</scope>
    <source>
        <strain evidence="9">SE1</strain>
    </source>
</reference>
<comment type="caution">
    <text evidence="9">The sequence shown here is derived from an EMBL/GenBank/DDBJ whole genome shotgun (WGS) entry which is preliminary data.</text>
</comment>
<evidence type="ECO:0000256" key="2">
    <source>
        <dbReference type="ARBA" id="ARBA00022676"/>
    </source>
</evidence>
<evidence type="ECO:0000256" key="5">
    <source>
        <dbReference type="ARBA" id="ARBA00022989"/>
    </source>
</evidence>
<evidence type="ECO:0000313" key="10">
    <source>
        <dbReference type="Proteomes" id="UP001246576"/>
    </source>
</evidence>
<proteinExistence type="predicted"/>
<feature type="transmembrane region" description="Helical" evidence="7">
    <location>
        <begin position="265"/>
        <end position="285"/>
    </location>
</feature>
<dbReference type="PANTHER" id="PTHR48090:SF1">
    <property type="entry name" value="PROPHAGE BACTOPRENOL GLUCOSYL TRANSFERASE HOMOLOG"/>
    <property type="match status" value="1"/>
</dbReference>
<dbReference type="InterPro" id="IPR050256">
    <property type="entry name" value="Glycosyltransferase_2"/>
</dbReference>
<dbReference type="InterPro" id="IPR001173">
    <property type="entry name" value="Glyco_trans_2-like"/>
</dbReference>
<protein>
    <submittedName>
        <fullName evidence="9">Glycosyltransferase family 2 protein</fullName>
        <ecNumber evidence="9">2.4.-.-</ecNumber>
    </submittedName>
</protein>
<comment type="subcellular location">
    <subcellularLocation>
        <location evidence="1">Membrane</location>
        <topology evidence="1">Multi-pass membrane protein</topology>
    </subcellularLocation>
</comment>
<organism evidence="9 10">
    <name type="scientific">Herbaspirillum huttiense subsp. lycopersici</name>
    <dbReference type="NCBI Taxonomy" id="3074428"/>
    <lineage>
        <taxon>Bacteria</taxon>
        <taxon>Pseudomonadati</taxon>
        <taxon>Pseudomonadota</taxon>
        <taxon>Betaproteobacteria</taxon>
        <taxon>Burkholderiales</taxon>
        <taxon>Oxalobacteraceae</taxon>
        <taxon>Herbaspirillum</taxon>
    </lineage>
</organism>
<evidence type="ECO:0000256" key="7">
    <source>
        <dbReference type="SAM" id="Phobius"/>
    </source>
</evidence>
<keyword evidence="10" id="KW-1185">Reference proteome</keyword>
<keyword evidence="5 7" id="KW-1133">Transmembrane helix</keyword>
<dbReference type="PANTHER" id="PTHR48090">
    <property type="entry name" value="UNDECAPRENYL-PHOSPHATE 4-DEOXY-4-FORMAMIDO-L-ARABINOSE TRANSFERASE-RELATED"/>
    <property type="match status" value="1"/>
</dbReference>
<dbReference type="EMBL" id="JAVLSJ010000008">
    <property type="protein sequence ID" value="MDR9849741.1"/>
    <property type="molecule type" value="Genomic_DNA"/>
</dbReference>
<evidence type="ECO:0000259" key="8">
    <source>
        <dbReference type="Pfam" id="PF00535"/>
    </source>
</evidence>
<dbReference type="InterPro" id="IPR029044">
    <property type="entry name" value="Nucleotide-diphossugar_trans"/>
</dbReference>
<feature type="transmembrane region" description="Helical" evidence="7">
    <location>
        <begin position="228"/>
        <end position="253"/>
    </location>
</feature>
<dbReference type="CDD" id="cd04187">
    <property type="entry name" value="DPM1_like_bac"/>
    <property type="match status" value="1"/>
</dbReference>
<dbReference type="Pfam" id="PF00535">
    <property type="entry name" value="Glycos_transf_2"/>
    <property type="match status" value="1"/>
</dbReference>
<keyword evidence="3 9" id="KW-0808">Transferase</keyword>
<dbReference type="Gene3D" id="3.90.550.10">
    <property type="entry name" value="Spore Coat Polysaccharide Biosynthesis Protein SpsA, Chain A"/>
    <property type="match status" value="1"/>
</dbReference>
<evidence type="ECO:0000256" key="1">
    <source>
        <dbReference type="ARBA" id="ARBA00004141"/>
    </source>
</evidence>
<dbReference type="SUPFAM" id="SSF53448">
    <property type="entry name" value="Nucleotide-diphospho-sugar transferases"/>
    <property type="match status" value="1"/>
</dbReference>
<sequence>MKLSIVATLYQSAPYIEEFYQRCSRCAQALVGDDYEIVFVNDGSPDDSLGLTIRLGESDPHVVVVDLSRNFGHHKAMMTGLAHAQGERVFLIDADLEEDPEFLLPFSEKMNGSDCDVVYGVQEQRKGGWFERWSGELFYRSFRSWTGIALPQNVVTARLMSRRYVNALLLHTEREVFIAGLWHITGFDQQPMLVKKHSTSETTYTFRKKMSQFVNSVTSFSNAPLIGIFYIGVSISVLAMLCIAYIVGQWLLIARHVSGWTSLMASVWLLGGMIISFIGVVGLYLSRIFSEVKQRPYTIVRHVYRRMPVHVAADGTDRQADTRHDTTGA</sequence>
<name>A0ABU2ENK0_9BURK</name>
<dbReference type="Proteomes" id="UP001246576">
    <property type="component" value="Unassembled WGS sequence"/>
</dbReference>
<feature type="domain" description="Glycosyltransferase 2-like" evidence="8">
    <location>
        <begin position="4"/>
        <end position="166"/>
    </location>
</feature>
<evidence type="ECO:0000256" key="3">
    <source>
        <dbReference type="ARBA" id="ARBA00022679"/>
    </source>
</evidence>
<gene>
    <name evidence="9" type="ORF">RI048_16025</name>
</gene>
<evidence type="ECO:0000256" key="4">
    <source>
        <dbReference type="ARBA" id="ARBA00022692"/>
    </source>
</evidence>
<dbReference type="EC" id="2.4.-.-" evidence="9"/>
<keyword evidence="4 7" id="KW-0812">Transmembrane</keyword>
<keyword evidence="6 7" id="KW-0472">Membrane</keyword>